<dbReference type="SUPFAM" id="SSF48371">
    <property type="entry name" value="ARM repeat"/>
    <property type="match status" value="1"/>
</dbReference>
<dbReference type="Pfam" id="PF25758">
    <property type="entry name" value="TPR_IPO11"/>
    <property type="match status" value="1"/>
</dbReference>
<dbReference type="InterPro" id="IPR016024">
    <property type="entry name" value="ARM-type_fold"/>
</dbReference>
<organism evidence="5 6">
    <name type="scientific">Polyrhizophydium stewartii</name>
    <dbReference type="NCBI Taxonomy" id="2732419"/>
    <lineage>
        <taxon>Eukaryota</taxon>
        <taxon>Fungi</taxon>
        <taxon>Fungi incertae sedis</taxon>
        <taxon>Chytridiomycota</taxon>
        <taxon>Chytridiomycota incertae sedis</taxon>
        <taxon>Chytridiomycetes</taxon>
        <taxon>Rhizophydiales</taxon>
        <taxon>Rhizophydiales incertae sedis</taxon>
        <taxon>Polyrhizophydium</taxon>
    </lineage>
</organism>
<feature type="domain" description="Importin-7/11-like TPR repeats" evidence="4">
    <location>
        <begin position="605"/>
        <end position="874"/>
    </location>
</feature>
<dbReference type="Proteomes" id="UP001527925">
    <property type="component" value="Unassembled WGS sequence"/>
</dbReference>
<proteinExistence type="predicted"/>
<dbReference type="PANTHER" id="PTHR10997:SF9">
    <property type="entry name" value="IMPORTIN-9"/>
    <property type="match status" value="1"/>
</dbReference>
<accession>A0ABR4NA04</accession>
<feature type="compositionally biased region" description="Acidic residues" evidence="2">
    <location>
        <begin position="949"/>
        <end position="977"/>
    </location>
</feature>
<keyword evidence="1" id="KW-0653">Protein transport</keyword>
<evidence type="ECO:0000259" key="4">
    <source>
        <dbReference type="Pfam" id="PF25758"/>
    </source>
</evidence>
<evidence type="ECO:0008006" key="7">
    <source>
        <dbReference type="Google" id="ProtNLM"/>
    </source>
</evidence>
<feature type="region of interest" description="Disordered" evidence="2">
    <location>
        <begin position="929"/>
        <end position="984"/>
    </location>
</feature>
<name>A0ABR4NA04_9FUNG</name>
<keyword evidence="1" id="KW-0813">Transport</keyword>
<dbReference type="Gene3D" id="1.25.10.10">
    <property type="entry name" value="Leucine-rich Repeat Variant"/>
    <property type="match status" value="1"/>
</dbReference>
<dbReference type="InterPro" id="IPR011989">
    <property type="entry name" value="ARM-like"/>
</dbReference>
<comment type="caution">
    <text evidence="5">The sequence shown here is derived from an EMBL/GenBank/DDBJ whole genome shotgun (WGS) entry which is preliminary data.</text>
</comment>
<evidence type="ECO:0000313" key="6">
    <source>
        <dbReference type="Proteomes" id="UP001527925"/>
    </source>
</evidence>
<keyword evidence="6" id="KW-1185">Reference proteome</keyword>
<feature type="domain" description="Importin-9 central HEAT repeats" evidence="3">
    <location>
        <begin position="333"/>
        <end position="574"/>
    </location>
</feature>
<reference evidence="5 6" key="1">
    <citation type="submission" date="2023-09" db="EMBL/GenBank/DDBJ databases">
        <title>Pangenome analysis of Batrachochytrium dendrobatidis and related Chytrids.</title>
        <authorList>
            <person name="Yacoub M.N."/>
            <person name="Stajich J.E."/>
            <person name="James T.Y."/>
        </authorList>
    </citation>
    <scope>NUCLEOTIDE SEQUENCE [LARGE SCALE GENOMIC DNA]</scope>
    <source>
        <strain evidence="5 6">JEL0888</strain>
    </source>
</reference>
<dbReference type="Pfam" id="PF25018">
    <property type="entry name" value="HEAT_IPO9_c"/>
    <property type="match status" value="1"/>
</dbReference>
<dbReference type="PANTHER" id="PTHR10997">
    <property type="entry name" value="IMPORTIN-7, 8, 11"/>
    <property type="match status" value="1"/>
</dbReference>
<evidence type="ECO:0000313" key="5">
    <source>
        <dbReference type="EMBL" id="KAL2916357.1"/>
    </source>
</evidence>
<gene>
    <name evidence="5" type="ORF">HK105_204113</name>
</gene>
<dbReference type="EMBL" id="JADGIZ020000017">
    <property type="protein sequence ID" value="KAL2916357.1"/>
    <property type="molecule type" value="Genomic_DNA"/>
</dbReference>
<evidence type="ECO:0000256" key="2">
    <source>
        <dbReference type="SAM" id="MobiDB-lite"/>
    </source>
</evidence>
<sequence length="1071" mass="118810">MSLDAALLAALSQCLSDPRAGEDGLRQLAAQPVTLKSYMDSNWSPKSDRFVGPEPPEQIKTWVRANILQGLADPSTSIRVSLAYAVSKIAHLDWPDSWSSLFDDLMACLRSGVASQVHGAMRVLAEFVRDDITDQQFPAVAPILLPELFAIFSNSQAFQPRIRAKAVVIMRDFIEMIFMVKEEHPDAVTNYLVPLLAMWMDAFKAVLAADYSVALLPIKNEVIRRLYFAAQTIVKIARGFPKQAAPHMAELMGLVWSDLVRFSEQYDADYIAPLAEDFHGHDGEQVDSDGEVLGLQPILFALIEFVQLAVRKKSLKTMFLSAPPAGSNIPGAEQKSFLWQFISLSLRYMRITTEMEINWARDMNQFIQDDEDETLTFNMRVAIEEIFITLIDSYRHESLAALCEATTQMFQQCQQAHDAGVHSWWKGTEAALLALGRAQVELVDEIQEGKLSYDIGGLFNHVVLKAMGSFGHPFLQGRALWFASQFAEVLPKQLVSDYVQGAVMAVSQDGVEAAVRVCALKAIRKFASTMPQAELAPYQAQIIQGIIALSPSASDDSLALLMETLVFVVKASQRIDQAVTDSFEHAISTLVLDVMSRAASDLVMIDTIQDLISTMAASKSTAFQERMLPHLAKGISQETLQQSPETTTLTLIETMLRKVPDPFPSIYVTELFPRTVHLVLVAGDSALLQNGGEVIKLLVQRDFAGLSAWTDGTTSGIEYTMRFIAKLLDPAQSESAAVFVGELVTKLIQKARLRACFCTSILSPADTTNRIDMWPQSGDALLPVLPELLHAVVRRLESARMPTFVQTLVIVFAHLIQAQTETVVQFLCECTVNGKDGLSILVNAWCDNFQDFHGAYANKISCTALAKLLSSANPRLDTLEVRGDLIVPPAEQKRLTRSMSKTAPDQYTSVTFRAKALQLLLREHKHQIELQNRKPKSKMPDEHILDEHGDWDEDDDDDHDLDDGEDIDDEDWDDEDNGGGKAGFDFSLLSDFMFTTGDDEDEDEADDADVAADPVFHLDLRVFIEQFVRDAAAHNPAGFNALAGSLNSAEQQRLHAILSAPQQQQQQQQQQ</sequence>
<dbReference type="InterPro" id="IPR056840">
    <property type="entry name" value="HEAT_IPO9_central"/>
</dbReference>
<evidence type="ECO:0000259" key="3">
    <source>
        <dbReference type="Pfam" id="PF25018"/>
    </source>
</evidence>
<feature type="compositionally biased region" description="Basic and acidic residues" evidence="2">
    <location>
        <begin position="929"/>
        <end position="948"/>
    </location>
</feature>
<evidence type="ECO:0000256" key="1">
    <source>
        <dbReference type="ARBA" id="ARBA00022927"/>
    </source>
</evidence>
<dbReference type="InterPro" id="IPR058669">
    <property type="entry name" value="TPR_IPO7/11-like"/>
</dbReference>
<protein>
    <recommendedName>
        <fullName evidence="7">Importin N-terminal domain-containing protein</fullName>
    </recommendedName>
</protein>